<proteinExistence type="predicted"/>
<name>A0ACB8BEV7_9AGAM</name>
<dbReference type="EMBL" id="MU266442">
    <property type="protein sequence ID" value="KAH7923794.1"/>
    <property type="molecule type" value="Genomic_DNA"/>
</dbReference>
<dbReference type="Proteomes" id="UP000790709">
    <property type="component" value="Unassembled WGS sequence"/>
</dbReference>
<protein>
    <submittedName>
        <fullName evidence="1">HET-domain-containing protein</fullName>
    </submittedName>
</protein>
<evidence type="ECO:0000313" key="2">
    <source>
        <dbReference type="Proteomes" id="UP000790709"/>
    </source>
</evidence>
<reference evidence="1" key="1">
    <citation type="journal article" date="2021" name="New Phytol.">
        <title>Evolutionary innovations through gain and loss of genes in the ectomycorrhizal Boletales.</title>
        <authorList>
            <person name="Wu G."/>
            <person name="Miyauchi S."/>
            <person name="Morin E."/>
            <person name="Kuo A."/>
            <person name="Drula E."/>
            <person name="Varga T."/>
            <person name="Kohler A."/>
            <person name="Feng B."/>
            <person name="Cao Y."/>
            <person name="Lipzen A."/>
            <person name="Daum C."/>
            <person name="Hundley H."/>
            <person name="Pangilinan J."/>
            <person name="Johnson J."/>
            <person name="Barry K."/>
            <person name="LaButti K."/>
            <person name="Ng V."/>
            <person name="Ahrendt S."/>
            <person name="Min B."/>
            <person name="Choi I.G."/>
            <person name="Park H."/>
            <person name="Plett J.M."/>
            <person name="Magnuson J."/>
            <person name="Spatafora J.W."/>
            <person name="Nagy L.G."/>
            <person name="Henrissat B."/>
            <person name="Grigoriev I.V."/>
            <person name="Yang Z.L."/>
            <person name="Xu J."/>
            <person name="Martin F.M."/>
        </authorList>
    </citation>
    <scope>NUCLEOTIDE SEQUENCE</scope>
    <source>
        <strain evidence="1">KUC20120723A-06</strain>
    </source>
</reference>
<evidence type="ECO:0000313" key="1">
    <source>
        <dbReference type="EMBL" id="KAH7923794.1"/>
    </source>
</evidence>
<accession>A0ACB8BEV7</accession>
<keyword evidence="2" id="KW-1185">Reference proteome</keyword>
<organism evidence="1 2">
    <name type="scientific">Leucogyrophana mollusca</name>
    <dbReference type="NCBI Taxonomy" id="85980"/>
    <lineage>
        <taxon>Eukaryota</taxon>
        <taxon>Fungi</taxon>
        <taxon>Dikarya</taxon>
        <taxon>Basidiomycota</taxon>
        <taxon>Agaricomycotina</taxon>
        <taxon>Agaricomycetes</taxon>
        <taxon>Agaricomycetidae</taxon>
        <taxon>Boletales</taxon>
        <taxon>Boletales incertae sedis</taxon>
        <taxon>Leucogyrophana</taxon>
    </lineage>
</organism>
<sequence>MRLLNTRTLKLEEPRGHPKYAILSHVWSDEEVTFRDISEPHAANLAEYSKIEHGCAQALEDGYDYIWVDTCCIDKSSSAELSEAINSMHRWYEEAVVCYAYLRDVPSEEDPAAQYSKFRQSVWFQRGWTLQEAIAPWRIDFFARDWVKIGTKESLSSVISAVTGVDERVLLKITPLSEVSVARKMSWASQRQTTRVEDRAYSLMGIFGVHMPLIYGEGRNAFIRLQHEIMRTSNDQSIFAWGIWSTTTTMSSLLASSPRCFQKSALVDRISSIDFARQFPAAFNDTDCKPHFSTDNRGIRISLPVKITPSGYTAALACSNNGRLVGIDLRVSCEDGICYKIRTGDLSDFSWPDGEFVVRDLVLSTTPNFDVGVFPSPAFVPVGLPPVSKRICVQTVRVNEAGFVLRKYRHSLGQELYARAGGLAWDTTLFEAKCVLAYQNWTSGEGFVVTIAQWERMQDFFSSGFLGPYCCLSHPNWAFKPLRSGGRVTVTCPRHAFPNSPDVTILVDRPQSAKARRRNARLIQNHA</sequence>
<gene>
    <name evidence="1" type="ORF">BV22DRAFT_560688</name>
</gene>
<comment type="caution">
    <text evidence="1">The sequence shown here is derived from an EMBL/GenBank/DDBJ whole genome shotgun (WGS) entry which is preliminary data.</text>
</comment>